<dbReference type="Pfam" id="PF20249">
    <property type="entry name" value="VasX_N"/>
    <property type="match status" value="1"/>
</dbReference>
<dbReference type="InterPro" id="IPR046864">
    <property type="entry name" value="VasX_N"/>
</dbReference>
<organism evidence="4 5">
    <name type="scientific">Janthinobacterium lividum</name>
    <dbReference type="NCBI Taxonomy" id="29581"/>
    <lineage>
        <taxon>Bacteria</taxon>
        <taxon>Pseudomonadati</taxon>
        <taxon>Pseudomonadota</taxon>
        <taxon>Betaproteobacteria</taxon>
        <taxon>Burkholderiales</taxon>
        <taxon>Oxalobacteraceae</taxon>
        <taxon>Janthinobacterium</taxon>
    </lineage>
</organism>
<evidence type="ECO:0000259" key="3">
    <source>
        <dbReference type="Pfam" id="PF20249"/>
    </source>
</evidence>
<name>A0AAJ4MXW4_9BURK</name>
<feature type="domain" description="Toxin VasX N-terminal region" evidence="3">
    <location>
        <begin position="4"/>
        <end position="163"/>
    </location>
</feature>
<dbReference type="CDD" id="cd20707">
    <property type="entry name" value="MIX_III"/>
    <property type="match status" value="1"/>
</dbReference>
<evidence type="ECO:0000256" key="2">
    <source>
        <dbReference type="SAM" id="Phobius"/>
    </source>
</evidence>
<dbReference type="EMBL" id="CP071520">
    <property type="protein sequence ID" value="QSX98887.1"/>
    <property type="molecule type" value="Genomic_DNA"/>
</dbReference>
<accession>A0AAJ4MXW4</accession>
<feature type="transmembrane region" description="Helical" evidence="2">
    <location>
        <begin position="794"/>
        <end position="816"/>
    </location>
</feature>
<dbReference type="Proteomes" id="UP000662821">
    <property type="component" value="Chromosome"/>
</dbReference>
<evidence type="ECO:0000313" key="5">
    <source>
        <dbReference type="Proteomes" id="UP000662821"/>
    </source>
</evidence>
<dbReference type="AlphaFoldDB" id="A0AAJ4MXW4"/>
<evidence type="ECO:0000256" key="1">
    <source>
        <dbReference type="SAM" id="Coils"/>
    </source>
</evidence>
<gene>
    <name evidence="4" type="ORF">J3P46_13860</name>
</gene>
<reference evidence="4 5" key="1">
    <citation type="submission" date="2021-03" db="EMBL/GenBank/DDBJ databases">
        <title>Draft genome sequence of Janthinobacterium sp. strain PLB02 isolated from infected primmorphs (Lubomirskia baicalensis).</title>
        <authorList>
            <person name="Chernogor L.I."/>
            <person name="Belikov S.I."/>
            <person name="Petrushin I.S."/>
        </authorList>
    </citation>
    <scope>NUCLEOTIDE SEQUENCE [LARGE SCALE GENOMIC DNA]</scope>
    <source>
        <strain evidence="4 5">PLB02</strain>
    </source>
</reference>
<feature type="coiled-coil region" evidence="1">
    <location>
        <begin position="626"/>
        <end position="666"/>
    </location>
</feature>
<keyword evidence="1" id="KW-0175">Coiled coil</keyword>
<keyword evidence="2" id="KW-1133">Transmembrane helix</keyword>
<feature type="transmembrane region" description="Helical" evidence="2">
    <location>
        <begin position="903"/>
        <end position="922"/>
    </location>
</feature>
<dbReference type="RefSeq" id="WP_151094776.1">
    <property type="nucleotide sequence ID" value="NZ_CP071520.1"/>
</dbReference>
<feature type="transmembrane region" description="Helical" evidence="2">
    <location>
        <begin position="828"/>
        <end position="851"/>
    </location>
</feature>
<dbReference type="InterPro" id="IPR048126">
    <property type="entry name" value="Toxin_VasX"/>
</dbReference>
<protein>
    <recommendedName>
        <fullName evidence="3">Toxin VasX N-terminal region domain-containing protein</fullName>
    </recommendedName>
</protein>
<keyword evidence="2" id="KW-0472">Membrane</keyword>
<sequence length="967" mass="108131">MKDCKFCDKNGLFILPLRYAAVVGEGAAGSVPALPGKLGDKVKHITLENASYAPRLLRAGFLYVLIKRSGLLYWEGYFADDDAFLSKFPVDSPPSAAVNFSCDRTTCGINASLIAIDKIEFVEKIYLLFTPTAMTRERLDAYAANAEASVKKGQMQVFLPKEWAAGSTEQPHSLKPEELGKYVPEAVLARQYQNAGKSPLGKILMQQLYMASCDAYEGTANLPLATPGGRIGKLEEKMVATKAAAFALFDPIGITQELNDFRNAALQPLEDFFEQVDKEKVSNRRKMDVMVGIDDVKDCVIKYGVEIRKKNLDDMDSRALPDINKNNAEMLRKLNRVKEAEIIEERIKKTFEAREKRREQILATSEQDAREKFEKKYESLISLSEIDLLRKTLEKLSKEAEARSRKRTADHVKWVMSTELVDAFDSYDEENISSGFCFTFEFSRCVFGMFAGKENAPVLKNWMDVNSIERKNLYMRSNFYNHKSLYDLAEKAFKDAKEQVDAAGDISKVQAAPWLKAGKGLIDSFKKIDSAWDEWLRDGGVLKIHNKDPEASTKKAIVNLSKYHRTAEGMAFAKISEWTQAMFTKSGKLDKAISSVVGILLYSKLTDLAEKIRFDELMLPLKQKNIEELREKSKKYAETLKTENKKNKLEQSIENKAERTARAEATKIAQADAAKVEGSIGKLIEDEQAKVKNKVKIALDELDVGKRPETNNFRHARIGVLLMSIESLSLATKLPHFFDSPRLKAEVAASILSLSSMSFDLVYSVTKSIREISPYNKISGINKGADIIRGGFKMAAGFLGALSGAIIVWLDVLSAYEEIKKERTNRMLVGIYAGRAGLGVYNAIAGLVAAFSYSAPLMSRLAGSLLARNSSFSLSMAKFFVGTAAVAKKVADGRTLLLIRLARFNLIGVGVTVVEVGYRVWIMDDDLENWFQACSFRKRRGLFSEKPFDSVEKELMELQKAFKTVQS</sequence>
<dbReference type="NCBIfam" id="NF041559">
    <property type="entry name" value="BTH_I2691_fam"/>
    <property type="match status" value="1"/>
</dbReference>
<keyword evidence="2" id="KW-0812">Transmembrane</keyword>
<proteinExistence type="predicted"/>
<feature type="transmembrane region" description="Helical" evidence="2">
    <location>
        <begin position="871"/>
        <end position="891"/>
    </location>
</feature>
<evidence type="ECO:0000313" key="4">
    <source>
        <dbReference type="EMBL" id="QSX98887.1"/>
    </source>
</evidence>